<sequence length="66" mass="7748">MITTGLYQILRSKKRYSTHATHCGLLLVFERNQLFLIDKSVAWLKMILLLYIYSFINSLYIYGSGK</sequence>
<evidence type="ECO:0000313" key="2">
    <source>
        <dbReference type="Proteomes" id="UP000266861"/>
    </source>
</evidence>
<reference evidence="1 2" key="1">
    <citation type="submission" date="2018-08" db="EMBL/GenBank/DDBJ databases">
        <title>Genome and evolution of the arbuscular mycorrhizal fungus Diversispora epigaea (formerly Glomus versiforme) and its bacterial endosymbionts.</title>
        <authorList>
            <person name="Sun X."/>
            <person name="Fei Z."/>
            <person name="Harrison M."/>
        </authorList>
    </citation>
    <scope>NUCLEOTIDE SEQUENCE [LARGE SCALE GENOMIC DNA]</scope>
    <source>
        <strain evidence="1 2">IT104</strain>
    </source>
</reference>
<keyword evidence="2" id="KW-1185">Reference proteome</keyword>
<dbReference type="AlphaFoldDB" id="A0A397HPC9"/>
<organism evidence="1 2">
    <name type="scientific">Diversispora epigaea</name>
    <dbReference type="NCBI Taxonomy" id="1348612"/>
    <lineage>
        <taxon>Eukaryota</taxon>
        <taxon>Fungi</taxon>
        <taxon>Fungi incertae sedis</taxon>
        <taxon>Mucoromycota</taxon>
        <taxon>Glomeromycotina</taxon>
        <taxon>Glomeromycetes</taxon>
        <taxon>Diversisporales</taxon>
        <taxon>Diversisporaceae</taxon>
        <taxon>Diversispora</taxon>
    </lineage>
</organism>
<name>A0A397HPC9_9GLOM</name>
<dbReference type="Proteomes" id="UP000266861">
    <property type="component" value="Unassembled WGS sequence"/>
</dbReference>
<accession>A0A397HPC9</accession>
<comment type="caution">
    <text evidence="1">The sequence shown here is derived from an EMBL/GenBank/DDBJ whole genome shotgun (WGS) entry which is preliminary data.</text>
</comment>
<proteinExistence type="predicted"/>
<dbReference type="EMBL" id="PQFF01000291">
    <property type="protein sequence ID" value="RHZ65035.1"/>
    <property type="molecule type" value="Genomic_DNA"/>
</dbReference>
<gene>
    <name evidence="1" type="ORF">Glove_319g59</name>
</gene>
<protein>
    <submittedName>
        <fullName evidence="1">Uncharacterized protein</fullName>
    </submittedName>
</protein>
<evidence type="ECO:0000313" key="1">
    <source>
        <dbReference type="EMBL" id="RHZ65035.1"/>
    </source>
</evidence>